<dbReference type="Proteomes" id="UP000222106">
    <property type="component" value="Unassembled WGS sequence"/>
</dbReference>
<keyword evidence="1" id="KW-0285">Flavoprotein</keyword>
<dbReference type="InterPro" id="IPR050097">
    <property type="entry name" value="Ferredoxin-NADP_redctase_2"/>
</dbReference>
<dbReference type="GO" id="GO:0004791">
    <property type="term" value="F:thioredoxin-disulfide reductase (NADPH) activity"/>
    <property type="evidence" value="ECO:0007669"/>
    <property type="project" value="UniProtKB-EC"/>
</dbReference>
<protein>
    <submittedName>
        <fullName evidence="6">Thioredoxin reductase</fullName>
    </submittedName>
</protein>
<comment type="catalytic activity">
    <reaction evidence="3">
        <text>[thioredoxin]-dithiol + NADP(+) = [thioredoxin]-disulfide + NADPH + H(+)</text>
        <dbReference type="Rhea" id="RHEA:20345"/>
        <dbReference type="Rhea" id="RHEA-COMP:10698"/>
        <dbReference type="Rhea" id="RHEA-COMP:10700"/>
        <dbReference type="ChEBI" id="CHEBI:15378"/>
        <dbReference type="ChEBI" id="CHEBI:29950"/>
        <dbReference type="ChEBI" id="CHEBI:50058"/>
        <dbReference type="ChEBI" id="CHEBI:57783"/>
        <dbReference type="ChEBI" id="CHEBI:58349"/>
        <dbReference type="EC" id="1.8.1.9"/>
    </reaction>
</comment>
<dbReference type="PRINTS" id="PR00368">
    <property type="entry name" value="FADPNR"/>
</dbReference>
<dbReference type="InterPro" id="IPR023753">
    <property type="entry name" value="FAD/NAD-binding_dom"/>
</dbReference>
<feature type="region of interest" description="Disordered" evidence="4">
    <location>
        <begin position="1"/>
        <end position="21"/>
    </location>
</feature>
<reference evidence="6 7" key="1">
    <citation type="submission" date="2017-10" db="EMBL/GenBank/DDBJ databases">
        <title>Sequencing the genomes of 1000 actinobacteria strains.</title>
        <authorList>
            <person name="Klenk H.-P."/>
        </authorList>
    </citation>
    <scope>NUCLEOTIDE SEQUENCE [LARGE SCALE GENOMIC DNA]</scope>
    <source>
        <strain evidence="6 7">DSM 21838</strain>
    </source>
</reference>
<evidence type="ECO:0000256" key="2">
    <source>
        <dbReference type="ARBA" id="ARBA00023002"/>
    </source>
</evidence>
<dbReference type="InterPro" id="IPR036188">
    <property type="entry name" value="FAD/NAD-bd_sf"/>
</dbReference>
<evidence type="ECO:0000313" key="7">
    <source>
        <dbReference type="Proteomes" id="UP000222106"/>
    </source>
</evidence>
<evidence type="ECO:0000256" key="3">
    <source>
        <dbReference type="ARBA" id="ARBA00048132"/>
    </source>
</evidence>
<gene>
    <name evidence="6" type="ORF">ATJ97_1409</name>
</gene>
<keyword evidence="7" id="KW-1185">Reference proteome</keyword>
<keyword evidence="2" id="KW-0560">Oxidoreductase</keyword>
<proteinExistence type="predicted"/>
<dbReference type="EMBL" id="PDJI01000004">
    <property type="protein sequence ID" value="PFG38917.1"/>
    <property type="molecule type" value="Genomic_DNA"/>
</dbReference>
<dbReference type="Gene3D" id="3.50.50.60">
    <property type="entry name" value="FAD/NAD(P)-binding domain"/>
    <property type="match status" value="2"/>
</dbReference>
<dbReference type="SUPFAM" id="SSF51905">
    <property type="entry name" value="FAD/NAD(P)-binding domain"/>
    <property type="match status" value="1"/>
</dbReference>
<dbReference type="PANTHER" id="PTHR48105">
    <property type="entry name" value="THIOREDOXIN REDUCTASE 1-RELATED-RELATED"/>
    <property type="match status" value="1"/>
</dbReference>
<comment type="caution">
    <text evidence="6">The sequence shown here is derived from an EMBL/GenBank/DDBJ whole genome shotgun (WGS) entry which is preliminary data.</text>
</comment>
<sequence>MPVPIAAPALGPQSEPVTDAPTASLPRYDVVVVGGGPAGLSAALVLGRARRRVLVVDAGRPRNACSASLHGFLTRDGIDPAELLELARSEVERYGVQIARDEVVRATTEDAPDGVPGPWFRVILADGGPVVARRVVVAAGITDVLPEIDGLPGRWGRDVLHCPYCHGHEVSGQALGVVAGSAEGAVHQALLLRQLSDDVTVVLHDVDADELGDRERALLAARGVTVVPGRVEGVEEQDDRLAGVRLANGSVLPCDALFVSPRFVLDQGPWDELAPQTTQNDLGTFLATDPEGRTSVPGLWAVGNVADLSAQVLGAAELGSRAAIGINGELVLADADAALVGQLA</sequence>
<dbReference type="PRINTS" id="PR00469">
    <property type="entry name" value="PNDRDTASEII"/>
</dbReference>
<evidence type="ECO:0000259" key="5">
    <source>
        <dbReference type="Pfam" id="PF07992"/>
    </source>
</evidence>
<evidence type="ECO:0000256" key="1">
    <source>
        <dbReference type="ARBA" id="ARBA00022630"/>
    </source>
</evidence>
<dbReference type="AlphaFoldDB" id="A0A2A9EIL1"/>
<organism evidence="6 7">
    <name type="scientific">Georgenia soli</name>
    <dbReference type="NCBI Taxonomy" id="638953"/>
    <lineage>
        <taxon>Bacteria</taxon>
        <taxon>Bacillati</taxon>
        <taxon>Actinomycetota</taxon>
        <taxon>Actinomycetes</taxon>
        <taxon>Micrococcales</taxon>
        <taxon>Bogoriellaceae</taxon>
        <taxon>Georgenia</taxon>
    </lineage>
</organism>
<accession>A0A2A9EIL1</accession>
<feature type="domain" description="FAD/NAD(P)-binding" evidence="5">
    <location>
        <begin position="28"/>
        <end position="312"/>
    </location>
</feature>
<evidence type="ECO:0000256" key="4">
    <source>
        <dbReference type="SAM" id="MobiDB-lite"/>
    </source>
</evidence>
<evidence type="ECO:0000313" key="6">
    <source>
        <dbReference type="EMBL" id="PFG38917.1"/>
    </source>
</evidence>
<name>A0A2A9EIL1_9MICO</name>
<dbReference type="Pfam" id="PF07992">
    <property type="entry name" value="Pyr_redox_2"/>
    <property type="match status" value="1"/>
</dbReference>